<dbReference type="EMBL" id="JAULSU010000001">
    <property type="protein sequence ID" value="KAK0633849.1"/>
    <property type="molecule type" value="Genomic_DNA"/>
</dbReference>
<reference evidence="2" key="1">
    <citation type="submission" date="2023-06" db="EMBL/GenBank/DDBJ databases">
        <title>Genome-scale phylogeny and comparative genomics of the fungal order Sordariales.</title>
        <authorList>
            <consortium name="Lawrence Berkeley National Laboratory"/>
            <person name="Hensen N."/>
            <person name="Bonometti L."/>
            <person name="Westerberg I."/>
            <person name="Brannstrom I.O."/>
            <person name="Guillou S."/>
            <person name="Cros-Aarteil S."/>
            <person name="Calhoun S."/>
            <person name="Haridas S."/>
            <person name="Kuo A."/>
            <person name="Mondo S."/>
            <person name="Pangilinan J."/>
            <person name="Riley R."/>
            <person name="Labutti K."/>
            <person name="Andreopoulos B."/>
            <person name="Lipzen A."/>
            <person name="Chen C."/>
            <person name="Yanf M."/>
            <person name="Daum C."/>
            <person name="Ng V."/>
            <person name="Clum A."/>
            <person name="Steindorff A."/>
            <person name="Ohm R."/>
            <person name="Martin F."/>
            <person name="Silar P."/>
            <person name="Natvig D."/>
            <person name="Lalanne C."/>
            <person name="Gautier V."/>
            <person name="Ament-Velasquez S.L."/>
            <person name="Kruys A."/>
            <person name="Hutchinson M.I."/>
            <person name="Powell A.J."/>
            <person name="Barry K."/>
            <person name="Miller A.N."/>
            <person name="Grigoriev I.V."/>
            <person name="Debuchy R."/>
            <person name="Gladieux P."/>
            <person name="Thoren M.H."/>
            <person name="Johannesson H."/>
        </authorList>
    </citation>
    <scope>NUCLEOTIDE SEQUENCE</scope>
    <source>
        <strain evidence="2">CBS 606.72</strain>
    </source>
</reference>
<dbReference type="GO" id="GO:0008168">
    <property type="term" value="F:methyltransferase activity"/>
    <property type="evidence" value="ECO:0007669"/>
    <property type="project" value="UniProtKB-KW"/>
</dbReference>
<keyword evidence="2" id="KW-0808">Transferase</keyword>
<dbReference type="CDD" id="cd02440">
    <property type="entry name" value="AdoMet_MTases"/>
    <property type="match status" value="1"/>
</dbReference>
<dbReference type="Gene3D" id="3.40.50.150">
    <property type="entry name" value="Vaccinia Virus protein VP39"/>
    <property type="match status" value="1"/>
</dbReference>
<comment type="similarity">
    <text evidence="1">Belongs to the methyltransferase superfamily. LaeA methyltransferase family.</text>
</comment>
<dbReference type="AlphaFoldDB" id="A0AA39XH70"/>
<dbReference type="PANTHER" id="PTHR43591:SF10">
    <property type="entry name" value="ABC TRANSMEMBRANE TYPE-1 DOMAIN-CONTAINING PROTEIN-RELATED"/>
    <property type="match status" value="1"/>
</dbReference>
<protein>
    <submittedName>
        <fullName evidence="2">S-adenosyl-L-methionine-dependent methyltransferase</fullName>
    </submittedName>
</protein>
<evidence type="ECO:0000313" key="2">
    <source>
        <dbReference type="EMBL" id="KAK0633849.1"/>
    </source>
</evidence>
<keyword evidence="2" id="KW-0489">Methyltransferase</keyword>
<dbReference type="Pfam" id="PF13489">
    <property type="entry name" value="Methyltransf_23"/>
    <property type="match status" value="1"/>
</dbReference>
<evidence type="ECO:0000313" key="3">
    <source>
        <dbReference type="Proteomes" id="UP001175000"/>
    </source>
</evidence>
<gene>
    <name evidence="2" type="ORF">B0T14DRAFT_507932</name>
</gene>
<keyword evidence="3" id="KW-1185">Reference proteome</keyword>
<accession>A0AA39XH70</accession>
<name>A0AA39XH70_9PEZI</name>
<dbReference type="Proteomes" id="UP001175000">
    <property type="component" value="Unassembled WGS sequence"/>
</dbReference>
<dbReference type="GO" id="GO:0032259">
    <property type="term" value="P:methylation"/>
    <property type="evidence" value="ECO:0007669"/>
    <property type="project" value="UniProtKB-KW"/>
</dbReference>
<dbReference type="InterPro" id="IPR029063">
    <property type="entry name" value="SAM-dependent_MTases_sf"/>
</dbReference>
<evidence type="ECO:0000256" key="1">
    <source>
        <dbReference type="ARBA" id="ARBA00038158"/>
    </source>
</evidence>
<comment type="caution">
    <text evidence="2">The sequence shown here is derived from an EMBL/GenBank/DDBJ whole genome shotgun (WGS) entry which is preliminary data.</text>
</comment>
<organism evidence="2 3">
    <name type="scientific">Immersiella caudata</name>
    <dbReference type="NCBI Taxonomy" id="314043"/>
    <lineage>
        <taxon>Eukaryota</taxon>
        <taxon>Fungi</taxon>
        <taxon>Dikarya</taxon>
        <taxon>Ascomycota</taxon>
        <taxon>Pezizomycotina</taxon>
        <taxon>Sordariomycetes</taxon>
        <taxon>Sordariomycetidae</taxon>
        <taxon>Sordariales</taxon>
        <taxon>Lasiosphaeriaceae</taxon>
        <taxon>Immersiella</taxon>
    </lineage>
</organism>
<sequence>MAQTIDLEVIQIDDGDDSGTSAQLSSFTASLSDSAINYPIEYGRRYHAFRPGTYPFPNDELELQRLDLTHEMMVKGTGGVLYHSPLDPTKTKRIMDIGTGTGIWAMVMADKFPEAEVLGNDLSAVQPTWVPPNVKFEIDDVESPWLHEKPFDFIFCRYMCACIADWPKLVGSIHAGLRPGGWAEFQDFDLEYYSDDGSLREKHDVMAWDRLFLGAANETGREVSPGPRLEAWVKEAGFQGVVSRRFKFPIGPWPRDPVLKEVGLYNLIQIENGLEAFTLRLFTGVLGWKEQDVKALLTKVRGDLRDKSIHSYVNFHVVYGQKAE</sequence>
<dbReference type="PANTHER" id="PTHR43591">
    <property type="entry name" value="METHYLTRANSFERASE"/>
    <property type="match status" value="1"/>
</dbReference>
<dbReference type="SUPFAM" id="SSF53335">
    <property type="entry name" value="S-adenosyl-L-methionine-dependent methyltransferases"/>
    <property type="match status" value="1"/>
</dbReference>
<proteinExistence type="inferred from homology"/>